<feature type="transmembrane region" description="Helical" evidence="8">
    <location>
        <begin position="218"/>
        <end position="241"/>
    </location>
</feature>
<proteinExistence type="inferred from homology"/>
<feature type="transmembrane region" description="Helical" evidence="8">
    <location>
        <begin position="266"/>
        <end position="287"/>
    </location>
</feature>
<accession>A0ABT3DES9</accession>
<feature type="transmembrane region" description="Helical" evidence="8">
    <location>
        <begin position="12"/>
        <end position="33"/>
    </location>
</feature>
<keyword evidence="4" id="KW-0309">Germination</keyword>
<feature type="transmembrane region" description="Helical" evidence="8">
    <location>
        <begin position="184"/>
        <end position="206"/>
    </location>
</feature>
<keyword evidence="7 8" id="KW-0472">Membrane</keyword>
<feature type="transmembrane region" description="Helical" evidence="8">
    <location>
        <begin position="308"/>
        <end position="327"/>
    </location>
</feature>
<feature type="transmembrane region" description="Helical" evidence="8">
    <location>
        <begin position="77"/>
        <end position="97"/>
    </location>
</feature>
<dbReference type="PANTHER" id="PTHR34975">
    <property type="entry name" value="SPORE GERMINATION PROTEIN A2"/>
    <property type="match status" value="1"/>
</dbReference>
<reference evidence="9 10" key="1">
    <citation type="submission" date="2022-10" db="EMBL/GenBank/DDBJ databases">
        <title>Draft genome assembly of moderately radiation resistant bacterium Metabacillus halosaccharovorans.</title>
        <authorList>
            <person name="Pal S."/>
            <person name="Gopinathan A."/>
        </authorList>
    </citation>
    <scope>NUCLEOTIDE SEQUENCE [LARGE SCALE GENOMIC DNA]</scope>
    <source>
        <strain evidence="9 10">VITHBRA001</strain>
    </source>
</reference>
<sequence>MEHPREITTATASGVLISTIIGVGVLPLPLFAVQANNTGAPLVTVIAIILAFIGLSVITILGMRYPNHSIIGYSQKIIGKWLGLFLGILFVLFFSILTGLASREFGSVVISAVLKETPLEVTVFVMLVLAAFTTRHDMTTFAYIQLFYLPFILAPALIIVVLSLKNGNILYLQPVWGNEPDIRLIISGVFIIAALFQGSFVMTIIIPSMKKARKAMKASIWAIIISGGLYTLIVIATVSVFGTEETRKLIWPTLELARTTSLPGNILQRLDIIFLAIWVVSVFTTLLTSYKLTIHMLSQLLGLSDHKMMSFFILPFFFLLAMIPQNVLQMYEIIRVVGQIGLILTIGIPVLLLLIDSVKRKRRANNEHISKV</sequence>
<dbReference type="Gene3D" id="1.20.1740.10">
    <property type="entry name" value="Amino acid/polyamine transporter I"/>
    <property type="match status" value="1"/>
</dbReference>
<feature type="transmembrane region" description="Helical" evidence="8">
    <location>
        <begin position="117"/>
        <end position="134"/>
    </location>
</feature>
<dbReference type="NCBIfam" id="TIGR00912">
    <property type="entry name" value="2A0309"/>
    <property type="match status" value="1"/>
</dbReference>
<evidence type="ECO:0000256" key="4">
    <source>
        <dbReference type="ARBA" id="ARBA00022544"/>
    </source>
</evidence>
<comment type="subcellular location">
    <subcellularLocation>
        <location evidence="1">Membrane</location>
        <topology evidence="1">Multi-pass membrane protein</topology>
    </subcellularLocation>
</comment>
<evidence type="ECO:0000256" key="5">
    <source>
        <dbReference type="ARBA" id="ARBA00022692"/>
    </source>
</evidence>
<evidence type="ECO:0000256" key="8">
    <source>
        <dbReference type="SAM" id="Phobius"/>
    </source>
</evidence>
<keyword evidence="10" id="KW-1185">Reference proteome</keyword>
<organism evidence="9 10">
    <name type="scientific">Metabacillus halosaccharovorans</name>
    <dbReference type="NCBI Taxonomy" id="930124"/>
    <lineage>
        <taxon>Bacteria</taxon>
        <taxon>Bacillati</taxon>
        <taxon>Bacillota</taxon>
        <taxon>Bacilli</taxon>
        <taxon>Bacillales</taxon>
        <taxon>Bacillaceae</taxon>
        <taxon>Metabacillus</taxon>
    </lineage>
</organism>
<evidence type="ECO:0000313" key="10">
    <source>
        <dbReference type="Proteomes" id="UP001526147"/>
    </source>
</evidence>
<evidence type="ECO:0000256" key="2">
    <source>
        <dbReference type="ARBA" id="ARBA00007998"/>
    </source>
</evidence>
<dbReference type="Proteomes" id="UP001526147">
    <property type="component" value="Unassembled WGS sequence"/>
</dbReference>
<dbReference type="InterPro" id="IPR004761">
    <property type="entry name" value="Spore_GerAB"/>
</dbReference>
<keyword evidence="6 8" id="KW-1133">Transmembrane helix</keyword>
<feature type="transmembrane region" description="Helical" evidence="8">
    <location>
        <begin position="333"/>
        <end position="355"/>
    </location>
</feature>
<evidence type="ECO:0000256" key="6">
    <source>
        <dbReference type="ARBA" id="ARBA00022989"/>
    </source>
</evidence>
<evidence type="ECO:0000256" key="1">
    <source>
        <dbReference type="ARBA" id="ARBA00004141"/>
    </source>
</evidence>
<name>A0ABT3DES9_9BACI</name>
<feature type="transmembrane region" description="Helical" evidence="8">
    <location>
        <begin position="146"/>
        <end position="164"/>
    </location>
</feature>
<dbReference type="Pfam" id="PF03845">
    <property type="entry name" value="Spore_permease"/>
    <property type="match status" value="1"/>
</dbReference>
<dbReference type="PANTHER" id="PTHR34975:SF2">
    <property type="entry name" value="SPORE GERMINATION PROTEIN A2"/>
    <property type="match status" value="1"/>
</dbReference>
<evidence type="ECO:0000256" key="7">
    <source>
        <dbReference type="ARBA" id="ARBA00023136"/>
    </source>
</evidence>
<comment type="caution">
    <text evidence="9">The sequence shown here is derived from an EMBL/GenBank/DDBJ whole genome shotgun (WGS) entry which is preliminary data.</text>
</comment>
<comment type="similarity">
    <text evidence="2">Belongs to the amino acid-polyamine-organocation (APC) superfamily. Spore germination protein (SGP) (TC 2.A.3.9) family.</text>
</comment>
<protein>
    <submittedName>
        <fullName evidence="9">Spore germination protein</fullName>
    </submittedName>
</protein>
<dbReference type="RefSeq" id="WP_264142163.1">
    <property type="nucleotide sequence ID" value="NZ_JAOYEY010000031.1"/>
</dbReference>
<dbReference type="EMBL" id="JAOYEY010000031">
    <property type="protein sequence ID" value="MCV9885376.1"/>
    <property type="molecule type" value="Genomic_DNA"/>
</dbReference>
<gene>
    <name evidence="9" type="ORF">OIH86_06905</name>
</gene>
<feature type="transmembrane region" description="Helical" evidence="8">
    <location>
        <begin position="39"/>
        <end position="65"/>
    </location>
</feature>
<evidence type="ECO:0000256" key="3">
    <source>
        <dbReference type="ARBA" id="ARBA00022448"/>
    </source>
</evidence>
<evidence type="ECO:0000313" key="9">
    <source>
        <dbReference type="EMBL" id="MCV9885376.1"/>
    </source>
</evidence>
<keyword evidence="5 8" id="KW-0812">Transmembrane</keyword>
<keyword evidence="3" id="KW-0813">Transport</keyword>